<dbReference type="Proteomes" id="UP000644660">
    <property type="component" value="Unassembled WGS sequence"/>
</dbReference>
<dbReference type="PRINTS" id="PR00617">
    <property type="entry name" value="COPPERFIST"/>
</dbReference>
<comment type="caution">
    <text evidence="10">The sequence shown here is derived from an EMBL/GenBank/DDBJ whole genome shotgun (WGS) entry which is preliminary data.</text>
</comment>
<dbReference type="InterPro" id="IPR051763">
    <property type="entry name" value="Copper_Homeo_Regul"/>
</dbReference>
<dbReference type="PANTHER" id="PTHR28088:SF5">
    <property type="entry name" value="TRANSCRIPTIONAL ACTIVATOR HAA1-RELATED"/>
    <property type="match status" value="1"/>
</dbReference>
<feature type="domain" description="Copper-fist" evidence="9">
    <location>
        <begin position="1"/>
        <end position="40"/>
    </location>
</feature>
<name>A0A8H2VBX8_9SACH</name>
<dbReference type="GO" id="GO:0000978">
    <property type="term" value="F:RNA polymerase II cis-regulatory region sequence-specific DNA binding"/>
    <property type="evidence" value="ECO:0007669"/>
    <property type="project" value="TreeGrafter"/>
</dbReference>
<evidence type="ECO:0000256" key="5">
    <source>
        <dbReference type="ARBA" id="ARBA00023015"/>
    </source>
</evidence>
<evidence type="ECO:0000256" key="3">
    <source>
        <dbReference type="ARBA" id="ARBA00022833"/>
    </source>
</evidence>
<keyword evidence="5" id="KW-0805">Transcription regulation</keyword>
<evidence type="ECO:0000313" key="11">
    <source>
        <dbReference type="Proteomes" id="UP000644660"/>
    </source>
</evidence>
<evidence type="ECO:0000256" key="6">
    <source>
        <dbReference type="ARBA" id="ARBA00023163"/>
    </source>
</evidence>
<dbReference type="Gene3D" id="3.90.430.10">
    <property type="entry name" value="Copper fist DNA-binding domain"/>
    <property type="match status" value="1"/>
</dbReference>
<dbReference type="GO" id="GO:0045944">
    <property type="term" value="P:positive regulation of transcription by RNA polymerase II"/>
    <property type="evidence" value="ECO:0007669"/>
    <property type="project" value="TreeGrafter"/>
</dbReference>
<protein>
    <submittedName>
        <fullName evidence="10">Similar to Saccharomyces cerevisiae YGL166W CUP2 Copper- binding transcription factor</fullName>
    </submittedName>
</protein>
<evidence type="ECO:0000313" key="10">
    <source>
        <dbReference type="EMBL" id="CAB4252452.1"/>
    </source>
</evidence>
<dbReference type="SMART" id="SM00412">
    <property type="entry name" value="Cu_FIST"/>
    <property type="match status" value="1"/>
</dbReference>
<dbReference type="GO" id="GO:0000981">
    <property type="term" value="F:DNA-binding transcription factor activity, RNA polymerase II-specific"/>
    <property type="evidence" value="ECO:0007669"/>
    <property type="project" value="TreeGrafter"/>
</dbReference>
<dbReference type="FunFam" id="3.90.430.10:FF:000001">
    <property type="entry name" value="Copper fist DNA-binding protein"/>
    <property type="match status" value="1"/>
</dbReference>
<keyword evidence="4" id="KW-0186">Copper</keyword>
<gene>
    <name evidence="10" type="ORF">KABA2_01S13970</name>
</gene>
<evidence type="ECO:0000256" key="8">
    <source>
        <dbReference type="SAM" id="MobiDB-lite"/>
    </source>
</evidence>
<reference evidence="10 11" key="1">
    <citation type="submission" date="2020-05" db="EMBL/GenBank/DDBJ databases">
        <authorList>
            <person name="Casaregola S."/>
            <person name="Devillers H."/>
            <person name="Grondin C."/>
        </authorList>
    </citation>
    <scope>NUCLEOTIDE SEQUENCE [LARGE SCALE GENOMIC DNA]</scope>
    <source>
        <strain evidence="10 11">CLIB 1767</strain>
    </source>
</reference>
<evidence type="ECO:0000259" key="9">
    <source>
        <dbReference type="PROSITE" id="PS50073"/>
    </source>
</evidence>
<dbReference type="GO" id="GO:0005507">
    <property type="term" value="F:copper ion binding"/>
    <property type="evidence" value="ECO:0007669"/>
    <property type="project" value="InterPro"/>
</dbReference>
<dbReference type="PROSITE" id="PS50073">
    <property type="entry name" value="COPPER_FIST_2"/>
    <property type="match status" value="1"/>
</dbReference>
<dbReference type="RefSeq" id="XP_041404490.1">
    <property type="nucleotide sequence ID" value="XM_041548556.1"/>
</dbReference>
<dbReference type="GeneID" id="64855580"/>
<sequence>MIIKNNIKYACEPCIKGHKVASCNHADRPLVQIKRKGRPSTACFHCKELRMVRNVNPSGSCKCHSKKATSTCGCTHGNPCKCHTRRKRGQNKAPNAVENSPSFSVITPTSLEDKDINTLLNPLTNIFSSIESINEESQNLTSPTMASDFSPQDNKQDDLTSMYVPIVDLNHNNNSSLYDLTGDLNDDGNWSLYNSNLGDFSNFNASDQNLGLE</sequence>
<evidence type="ECO:0000256" key="7">
    <source>
        <dbReference type="ARBA" id="ARBA00023242"/>
    </source>
</evidence>
<dbReference type="GO" id="GO:0006878">
    <property type="term" value="P:intracellular copper ion homeostasis"/>
    <property type="evidence" value="ECO:0007669"/>
    <property type="project" value="TreeGrafter"/>
</dbReference>
<keyword evidence="11" id="KW-1185">Reference proteome</keyword>
<evidence type="ECO:0000256" key="4">
    <source>
        <dbReference type="ARBA" id="ARBA00023008"/>
    </source>
</evidence>
<dbReference type="GO" id="GO:0005634">
    <property type="term" value="C:nucleus"/>
    <property type="evidence" value="ECO:0007669"/>
    <property type="project" value="UniProtKB-SubCell"/>
</dbReference>
<keyword evidence="3" id="KW-0862">Zinc</keyword>
<keyword evidence="7" id="KW-0539">Nucleus</keyword>
<keyword evidence="2" id="KW-0479">Metal-binding</keyword>
<feature type="region of interest" description="Disordered" evidence="8">
    <location>
        <begin position="85"/>
        <end position="106"/>
    </location>
</feature>
<dbReference type="PANTHER" id="PTHR28088">
    <property type="entry name" value="TRANSCRIPTIONAL ACTIVATOR HAA1-RELATED"/>
    <property type="match status" value="1"/>
</dbReference>
<organism evidence="10 11">
    <name type="scientific">Maudiozyma barnettii</name>
    <dbReference type="NCBI Taxonomy" id="61262"/>
    <lineage>
        <taxon>Eukaryota</taxon>
        <taxon>Fungi</taxon>
        <taxon>Dikarya</taxon>
        <taxon>Ascomycota</taxon>
        <taxon>Saccharomycotina</taxon>
        <taxon>Saccharomycetes</taxon>
        <taxon>Saccharomycetales</taxon>
        <taxon>Saccharomycetaceae</taxon>
        <taxon>Maudiozyma</taxon>
    </lineage>
</organism>
<dbReference type="InterPro" id="IPR001083">
    <property type="entry name" value="Cu_fist_DNA-bd_dom"/>
</dbReference>
<dbReference type="SMART" id="SM01090">
    <property type="entry name" value="Copper-fist"/>
    <property type="match status" value="1"/>
</dbReference>
<evidence type="ECO:0000256" key="2">
    <source>
        <dbReference type="ARBA" id="ARBA00022723"/>
    </source>
</evidence>
<dbReference type="AlphaFoldDB" id="A0A8H2VBX8"/>
<dbReference type="Pfam" id="PF00649">
    <property type="entry name" value="Copper-fist"/>
    <property type="match status" value="1"/>
</dbReference>
<dbReference type="EMBL" id="CAEFZW010000001">
    <property type="protein sequence ID" value="CAB4252452.1"/>
    <property type="molecule type" value="Genomic_DNA"/>
</dbReference>
<accession>A0A8H2VBX8</accession>
<comment type="subcellular location">
    <subcellularLocation>
        <location evidence="1">Nucleus</location>
    </subcellularLocation>
</comment>
<keyword evidence="6" id="KW-0804">Transcription</keyword>
<dbReference type="InterPro" id="IPR036395">
    <property type="entry name" value="Cu_fist_DNA-bd_dom_sf"/>
</dbReference>
<dbReference type="GO" id="GO:0006879">
    <property type="term" value="P:intracellular iron ion homeostasis"/>
    <property type="evidence" value="ECO:0007669"/>
    <property type="project" value="TreeGrafter"/>
</dbReference>
<dbReference type="SUPFAM" id="SSF57879">
    <property type="entry name" value="Zinc domain conserved in yeast copper-regulated transcription factors"/>
    <property type="match status" value="1"/>
</dbReference>
<feature type="compositionally biased region" description="Polar residues" evidence="8">
    <location>
        <begin position="97"/>
        <end position="106"/>
    </location>
</feature>
<evidence type="ECO:0000256" key="1">
    <source>
        <dbReference type="ARBA" id="ARBA00004123"/>
    </source>
</evidence>
<proteinExistence type="predicted"/>